<dbReference type="AlphaFoldDB" id="A0AAV8DPN9"/>
<keyword evidence="3" id="KW-1185">Reference proteome</keyword>
<dbReference type="Proteomes" id="UP001140206">
    <property type="component" value="Chromosome 3"/>
</dbReference>
<proteinExistence type="predicted"/>
<name>A0AAV8DPN9_9POAL</name>
<dbReference type="EMBL" id="JAMFTS010000002">
    <property type="protein sequence ID" value="KAJ4789071.1"/>
    <property type="molecule type" value="Genomic_DNA"/>
</dbReference>
<accession>A0AAV8DPN9</accession>
<gene>
    <name evidence="2" type="ORF">LUZ62_040317</name>
    <name evidence="1" type="ORF">LUZ62_054146</name>
</gene>
<organism evidence="1 3">
    <name type="scientific">Rhynchospora pubera</name>
    <dbReference type="NCBI Taxonomy" id="906938"/>
    <lineage>
        <taxon>Eukaryota</taxon>
        <taxon>Viridiplantae</taxon>
        <taxon>Streptophyta</taxon>
        <taxon>Embryophyta</taxon>
        <taxon>Tracheophyta</taxon>
        <taxon>Spermatophyta</taxon>
        <taxon>Magnoliopsida</taxon>
        <taxon>Liliopsida</taxon>
        <taxon>Poales</taxon>
        <taxon>Cyperaceae</taxon>
        <taxon>Cyperoideae</taxon>
        <taxon>Rhynchosporeae</taxon>
        <taxon>Rhynchospora</taxon>
    </lineage>
</organism>
<protein>
    <submittedName>
        <fullName evidence="1">Peroxisomal membrane protein PMP22</fullName>
    </submittedName>
</protein>
<dbReference type="EMBL" id="JAMFTS010000003">
    <property type="protein sequence ID" value="KAJ4769889.1"/>
    <property type="molecule type" value="Genomic_DNA"/>
</dbReference>
<evidence type="ECO:0000313" key="2">
    <source>
        <dbReference type="EMBL" id="KAJ4789071.1"/>
    </source>
</evidence>
<evidence type="ECO:0000313" key="3">
    <source>
        <dbReference type="Proteomes" id="UP001140206"/>
    </source>
</evidence>
<dbReference type="Proteomes" id="UP001140206">
    <property type="component" value="Chromosome 2"/>
</dbReference>
<reference evidence="1" key="1">
    <citation type="submission" date="2022-08" db="EMBL/GenBank/DDBJ databases">
        <authorList>
            <person name="Marques A."/>
        </authorList>
    </citation>
    <scope>NUCLEOTIDE SEQUENCE</scope>
    <source>
        <strain evidence="1">RhyPub2mFocal</strain>
        <tissue evidence="1">Leaves</tissue>
    </source>
</reference>
<comment type="caution">
    <text evidence="1">The sequence shown here is derived from an EMBL/GenBank/DDBJ whole genome shotgun (WGS) entry which is preliminary data.</text>
</comment>
<evidence type="ECO:0000313" key="1">
    <source>
        <dbReference type="EMBL" id="KAJ4769889.1"/>
    </source>
</evidence>
<sequence length="124" mass="14002">MGEIVKKGWSQYMLQLRLHPLRTKMITAGVLAGISGSAAQKLSGFSKIDLRRLLLKMGLVVISYTSCWILFSEGRETKKLLQKRETLVKGEDKESGNNILPFRSLHGWGVFLNLRARTVTLKNK</sequence>